<dbReference type="Proteomes" id="UP001365542">
    <property type="component" value="Unassembled WGS sequence"/>
</dbReference>
<feature type="compositionally biased region" description="Polar residues" evidence="1">
    <location>
        <begin position="7"/>
        <end position="22"/>
    </location>
</feature>
<keyword evidence="3" id="KW-1185">Reference proteome</keyword>
<evidence type="ECO:0000256" key="1">
    <source>
        <dbReference type="SAM" id="MobiDB-lite"/>
    </source>
</evidence>
<dbReference type="AlphaFoldDB" id="A0AAV9WVS5"/>
<evidence type="ECO:0000313" key="2">
    <source>
        <dbReference type="EMBL" id="KAK6526455.1"/>
    </source>
</evidence>
<name>A0AAV9WVS5_9PEZI</name>
<gene>
    <name evidence="2" type="ORF">TWF694_005041</name>
</gene>
<evidence type="ECO:0000313" key="3">
    <source>
        <dbReference type="Proteomes" id="UP001365542"/>
    </source>
</evidence>
<accession>A0AAV9WVS5</accession>
<reference evidence="2 3" key="1">
    <citation type="submission" date="2019-10" db="EMBL/GenBank/DDBJ databases">
        <authorList>
            <person name="Palmer J.M."/>
        </authorList>
    </citation>
    <scope>NUCLEOTIDE SEQUENCE [LARGE SCALE GENOMIC DNA]</scope>
    <source>
        <strain evidence="2 3">TWF694</strain>
    </source>
</reference>
<proteinExistence type="predicted"/>
<sequence length="472" mass="53667">MAPSLLVSGTNPTTNDPPATQSDKFKAWIEAFAGYLRTRQSTNPATKIEEGQYDEFLLVDGNNQYWNRVVDEDFQRYAREVESCIERSIPVNDDNIARSREVPMWLCNKQIHNGNIPVPDELSWRCSNKAIGYWVYYGFGVITADLLPEYDSDFWGKFAAYGVRDWGDTAAMIKIFEVPAYKTDMEIISAAEESASDGYDIKKLVSAIIVDLAFGMYREKLPFRKFNFDDWSRICFVDSKMSPCALGLGSDFNRSSIGETICNFARLLHDIQDYIPDVVHSEWGNYRVQHDLSCEGRGCMWSELNRLAYEIETKLGRTWFNRYNAVMLWWQVGMGRYHALAKLCYAVRYGDIVTPVACKWTGHPAFTPISEVPHENIAGPVKCGGPCVKIPELPKTLAEATGLVGVAIKTMYNENVCYECALKVADRGDGCLQAFSPWEVGTYYRQNLDRIWDMESESYPIFSMHWGAIGQL</sequence>
<feature type="region of interest" description="Disordered" evidence="1">
    <location>
        <begin position="1"/>
        <end position="22"/>
    </location>
</feature>
<dbReference type="EMBL" id="JAVHJO010000016">
    <property type="protein sequence ID" value="KAK6526455.1"/>
    <property type="molecule type" value="Genomic_DNA"/>
</dbReference>
<organism evidence="2 3">
    <name type="scientific">Orbilia ellipsospora</name>
    <dbReference type="NCBI Taxonomy" id="2528407"/>
    <lineage>
        <taxon>Eukaryota</taxon>
        <taxon>Fungi</taxon>
        <taxon>Dikarya</taxon>
        <taxon>Ascomycota</taxon>
        <taxon>Pezizomycotina</taxon>
        <taxon>Orbiliomycetes</taxon>
        <taxon>Orbiliales</taxon>
        <taxon>Orbiliaceae</taxon>
        <taxon>Orbilia</taxon>
    </lineage>
</organism>
<comment type="caution">
    <text evidence="2">The sequence shown here is derived from an EMBL/GenBank/DDBJ whole genome shotgun (WGS) entry which is preliminary data.</text>
</comment>
<protein>
    <submittedName>
        <fullName evidence="2">Uncharacterized protein</fullName>
    </submittedName>
</protein>